<dbReference type="PANTHER" id="PTHR47326:SF1">
    <property type="entry name" value="HTH PSQ-TYPE DOMAIN-CONTAINING PROTEIN"/>
    <property type="match status" value="1"/>
</dbReference>
<dbReference type="AlphaFoldDB" id="A0A0C2CGI3"/>
<accession>A0A0C2CGI3</accession>
<organism evidence="1 2">
    <name type="scientific">Ancylostoma duodenale</name>
    <dbReference type="NCBI Taxonomy" id="51022"/>
    <lineage>
        <taxon>Eukaryota</taxon>
        <taxon>Metazoa</taxon>
        <taxon>Ecdysozoa</taxon>
        <taxon>Nematoda</taxon>
        <taxon>Chromadorea</taxon>
        <taxon>Rhabditida</taxon>
        <taxon>Rhabditina</taxon>
        <taxon>Rhabditomorpha</taxon>
        <taxon>Strongyloidea</taxon>
        <taxon>Ancylostomatidae</taxon>
        <taxon>Ancylostomatinae</taxon>
        <taxon>Ancylostoma</taxon>
    </lineage>
</organism>
<dbReference type="EMBL" id="KN737299">
    <property type="protein sequence ID" value="KIH55478.1"/>
    <property type="molecule type" value="Genomic_DNA"/>
</dbReference>
<keyword evidence="2" id="KW-1185">Reference proteome</keyword>
<reference evidence="1 2" key="1">
    <citation type="submission" date="2013-12" db="EMBL/GenBank/DDBJ databases">
        <title>Draft genome of the parsitic nematode Ancylostoma duodenale.</title>
        <authorList>
            <person name="Mitreva M."/>
        </authorList>
    </citation>
    <scope>NUCLEOTIDE SEQUENCE [LARGE SCALE GENOMIC DNA]</scope>
    <source>
        <strain evidence="1 2">Zhejiang</strain>
    </source>
</reference>
<name>A0A0C2CGI3_9BILA</name>
<evidence type="ECO:0000313" key="1">
    <source>
        <dbReference type="EMBL" id="KIH55478.1"/>
    </source>
</evidence>
<dbReference type="GO" id="GO:0003676">
    <property type="term" value="F:nucleic acid binding"/>
    <property type="evidence" value="ECO:0007669"/>
    <property type="project" value="InterPro"/>
</dbReference>
<evidence type="ECO:0008006" key="3">
    <source>
        <dbReference type="Google" id="ProtNLM"/>
    </source>
</evidence>
<dbReference type="PANTHER" id="PTHR47326">
    <property type="entry name" value="TRANSPOSABLE ELEMENT TC3 TRANSPOSASE-LIKE PROTEIN"/>
    <property type="match status" value="1"/>
</dbReference>
<dbReference type="Gene3D" id="3.30.420.10">
    <property type="entry name" value="Ribonuclease H-like superfamily/Ribonuclease H"/>
    <property type="match status" value="1"/>
</dbReference>
<dbReference type="OrthoDB" id="7975244at2759"/>
<proteinExistence type="predicted"/>
<evidence type="ECO:0000313" key="2">
    <source>
        <dbReference type="Proteomes" id="UP000054047"/>
    </source>
</evidence>
<sequence>MEPHLIYQQNGAPCHKSEETHERIARNFPDFTSVDLSPQRPGHWPANSFEFDPMDYFWGILESIACAKPHSTVEALKRTLTKAWNNLPTDIIARAVGDFPRRLRKCIEESIGHFEQHYLL</sequence>
<dbReference type="Proteomes" id="UP000054047">
    <property type="component" value="Unassembled WGS sequence"/>
</dbReference>
<dbReference type="InterPro" id="IPR036397">
    <property type="entry name" value="RNaseH_sf"/>
</dbReference>
<protein>
    <recommendedName>
        <fullName evidence="3">Tc1-like transposase DDE domain-containing protein</fullName>
    </recommendedName>
</protein>
<gene>
    <name evidence="1" type="ORF">ANCDUO_14364</name>
</gene>